<dbReference type="Proteomes" id="UP000184520">
    <property type="component" value="Unassembled WGS sequence"/>
</dbReference>
<dbReference type="InterPro" id="IPR038607">
    <property type="entry name" value="PhoD-like_sf"/>
</dbReference>
<evidence type="ECO:0000313" key="3">
    <source>
        <dbReference type="EMBL" id="SHG20689.1"/>
    </source>
</evidence>
<dbReference type="InterPro" id="IPR052900">
    <property type="entry name" value="Phospholipid_Metab_Enz"/>
</dbReference>
<gene>
    <name evidence="3" type="ORF">SAMN05216361_1672</name>
</gene>
<name>A0A1M5HXS6_9ALTE</name>
<sequence length="562" mass="62898">MDRRQFIKLSSLFGGGIAISTQLTGCGATFQPDGDDYVPAATFTHGVASGDPTANSIILWTRAVPENNNSSGYVRWQLATSPDFAAPIRSGVVKTERSRDFTVKVDVRDLPAGQRYYYRFFTSETRSPTGQTLTLDNGVVDRVKFAVFSCANFPAGYFNAYDAAAKDNSVDVVLHLGDYIYEYPKGGYATANADAIGRSFVPGNEGELLNLTDYRTRYAQYRGDKGLQLLHQRKPFIAVWDDHEIANDTFLSGAENHNEGEGDFFARRTAAIQAYYEWLPIRPPMGDENPQIYRYFEFGNLVSLYMLDTRVIGRDEQLSLRNYKLANGSFDFQSLQCDINDPARTLLGSEQFNWLKKHVASGNNRWHVLGQQILMGKMHYPAEIIATTNRQAVPGVIAELMELRQKQLAGQTLTREEQQRLSVKIPYNLDAWDGYAAERDKVLKLFSQEGKSLVVLAGDTHNGWANTIADSSGNTVAVEYGTPGVTSPGFEGYLGLTDKQAEDLARALPLLIDEVEYCNLHQRGYMSVEFTLGQVNTAWHYVSNIKDTSYTVRTQHRERFVG</sequence>
<protein>
    <submittedName>
        <fullName evidence="3">Alkaline phosphatase D</fullName>
    </submittedName>
</protein>
<evidence type="ECO:0000259" key="2">
    <source>
        <dbReference type="Pfam" id="PF16655"/>
    </source>
</evidence>
<accession>A0A1M5HXS6</accession>
<dbReference type="STRING" id="634436.SAMN05216361_1672"/>
<dbReference type="InterPro" id="IPR032093">
    <property type="entry name" value="PhoD_N"/>
</dbReference>
<feature type="domain" description="Phospholipase D N-terminal" evidence="2">
    <location>
        <begin position="45"/>
        <end position="134"/>
    </location>
</feature>
<evidence type="ECO:0000313" key="4">
    <source>
        <dbReference type="Proteomes" id="UP000184520"/>
    </source>
</evidence>
<organism evidence="3 4">
    <name type="scientific">Marisediminitalea aggregata</name>
    <dbReference type="NCBI Taxonomy" id="634436"/>
    <lineage>
        <taxon>Bacteria</taxon>
        <taxon>Pseudomonadati</taxon>
        <taxon>Pseudomonadota</taxon>
        <taxon>Gammaproteobacteria</taxon>
        <taxon>Alteromonadales</taxon>
        <taxon>Alteromonadaceae</taxon>
        <taxon>Marisediminitalea</taxon>
    </lineage>
</organism>
<feature type="domain" description="PhoD-like phosphatase metallophosphatase" evidence="1">
    <location>
        <begin position="145"/>
        <end position="539"/>
    </location>
</feature>
<dbReference type="Pfam" id="PF16655">
    <property type="entry name" value="PhoD_N"/>
    <property type="match status" value="1"/>
</dbReference>
<evidence type="ECO:0000259" key="1">
    <source>
        <dbReference type="Pfam" id="PF09423"/>
    </source>
</evidence>
<proteinExistence type="predicted"/>
<dbReference type="InterPro" id="IPR029052">
    <property type="entry name" value="Metallo-depent_PP-like"/>
</dbReference>
<dbReference type="Gene3D" id="3.60.21.70">
    <property type="entry name" value="PhoD-like phosphatase"/>
    <property type="match status" value="1"/>
</dbReference>
<dbReference type="EMBL" id="FQWD01000002">
    <property type="protein sequence ID" value="SHG20689.1"/>
    <property type="molecule type" value="Genomic_DNA"/>
</dbReference>
<keyword evidence="4" id="KW-1185">Reference proteome</keyword>
<reference evidence="4" key="1">
    <citation type="submission" date="2016-11" db="EMBL/GenBank/DDBJ databases">
        <authorList>
            <person name="Varghese N."/>
            <person name="Submissions S."/>
        </authorList>
    </citation>
    <scope>NUCLEOTIDE SEQUENCE [LARGE SCALE GENOMIC DNA]</scope>
    <source>
        <strain evidence="4">CGMCC 1.8995</strain>
    </source>
</reference>
<dbReference type="Gene3D" id="2.60.40.380">
    <property type="entry name" value="Purple acid phosphatase-like, N-terminal"/>
    <property type="match status" value="1"/>
</dbReference>
<dbReference type="PANTHER" id="PTHR43606">
    <property type="entry name" value="PHOSPHATASE, PUTATIVE (AFU_ORTHOLOGUE AFUA_6G08710)-RELATED"/>
    <property type="match status" value="1"/>
</dbReference>
<dbReference type="PANTHER" id="PTHR43606:SF2">
    <property type="entry name" value="ALKALINE PHOSPHATASE FAMILY PROTEIN (AFU_ORTHOLOGUE AFUA_5G03860)"/>
    <property type="match status" value="1"/>
</dbReference>
<dbReference type="AlphaFoldDB" id="A0A1M5HXS6"/>
<dbReference type="RefSeq" id="WP_073321112.1">
    <property type="nucleotide sequence ID" value="NZ_FQWD01000002.1"/>
</dbReference>
<dbReference type="OrthoDB" id="327733at2"/>
<dbReference type="Pfam" id="PF09423">
    <property type="entry name" value="PhoD"/>
    <property type="match status" value="1"/>
</dbReference>
<dbReference type="InterPro" id="IPR018946">
    <property type="entry name" value="PhoD-like_MPP"/>
</dbReference>
<dbReference type="SUPFAM" id="SSF56300">
    <property type="entry name" value="Metallo-dependent phosphatases"/>
    <property type="match status" value="1"/>
</dbReference>
<dbReference type="CDD" id="cd07389">
    <property type="entry name" value="MPP_PhoD"/>
    <property type="match status" value="1"/>
</dbReference>